<proteinExistence type="predicted"/>
<feature type="region of interest" description="Disordered" evidence="1">
    <location>
        <begin position="290"/>
        <end position="326"/>
    </location>
</feature>
<evidence type="ECO:0000313" key="3">
    <source>
        <dbReference type="Proteomes" id="UP000054477"/>
    </source>
</evidence>
<keyword evidence="3" id="KW-1185">Reference proteome</keyword>
<gene>
    <name evidence="2" type="ORF">K443DRAFT_134364</name>
</gene>
<reference evidence="2 3" key="1">
    <citation type="submission" date="2014-04" db="EMBL/GenBank/DDBJ databases">
        <authorList>
            <consortium name="DOE Joint Genome Institute"/>
            <person name="Kuo A."/>
            <person name="Kohler A."/>
            <person name="Nagy L.G."/>
            <person name="Floudas D."/>
            <person name="Copeland A."/>
            <person name="Barry K.W."/>
            <person name="Cichocki N."/>
            <person name="Veneault-Fourrey C."/>
            <person name="LaButti K."/>
            <person name="Lindquist E.A."/>
            <person name="Lipzen A."/>
            <person name="Lundell T."/>
            <person name="Morin E."/>
            <person name="Murat C."/>
            <person name="Sun H."/>
            <person name="Tunlid A."/>
            <person name="Henrissat B."/>
            <person name="Grigoriev I.V."/>
            <person name="Hibbett D.S."/>
            <person name="Martin F."/>
            <person name="Nordberg H.P."/>
            <person name="Cantor M.N."/>
            <person name="Hua S.X."/>
        </authorList>
    </citation>
    <scope>NUCLEOTIDE SEQUENCE [LARGE SCALE GENOMIC DNA]</scope>
    <source>
        <strain evidence="2 3">LaAM-08-1</strain>
    </source>
</reference>
<evidence type="ECO:0000313" key="2">
    <source>
        <dbReference type="EMBL" id="KIJ95611.1"/>
    </source>
</evidence>
<sequence>MTFLHRTRSFITNPKENTNGIHKPLPLLPGPTACAFAAVENVPIPRRRTTTPTKTLMRRLEAKTHLRRASVVPGQGGGMDTIPLVKPTTRVVRSFNLPAEVITVIISYLPRPVATSLAPLSRSFGNAVRLGLYTTLDLQSLRPRQLEKLVAALASRPDLAELVHHFICRTWPAFFSSSSLSTPSTYARQIPKSAKQRLPLRLSRVLQHYHHPFISLSNADTPLLLLPPTLHQPLLTTNAPPKFDNFTRHTLHRTSPLSRLFPLPSASVTQCVADDQHDAVHRPEACCADGGAADSGRRRRFSSSFPPTPPPVPISPNSVSSFTSPL</sequence>
<dbReference type="EMBL" id="KN838749">
    <property type="protein sequence ID" value="KIJ95611.1"/>
    <property type="molecule type" value="Genomic_DNA"/>
</dbReference>
<accession>A0A0C9XD03</accession>
<dbReference type="Proteomes" id="UP000054477">
    <property type="component" value="Unassembled WGS sequence"/>
</dbReference>
<evidence type="ECO:0000256" key="1">
    <source>
        <dbReference type="SAM" id="MobiDB-lite"/>
    </source>
</evidence>
<dbReference type="STRING" id="1095629.A0A0C9XD03"/>
<organism evidence="2 3">
    <name type="scientific">Laccaria amethystina LaAM-08-1</name>
    <dbReference type="NCBI Taxonomy" id="1095629"/>
    <lineage>
        <taxon>Eukaryota</taxon>
        <taxon>Fungi</taxon>
        <taxon>Dikarya</taxon>
        <taxon>Basidiomycota</taxon>
        <taxon>Agaricomycotina</taxon>
        <taxon>Agaricomycetes</taxon>
        <taxon>Agaricomycetidae</taxon>
        <taxon>Agaricales</taxon>
        <taxon>Agaricineae</taxon>
        <taxon>Hydnangiaceae</taxon>
        <taxon>Laccaria</taxon>
    </lineage>
</organism>
<reference evidence="3" key="2">
    <citation type="submission" date="2015-01" db="EMBL/GenBank/DDBJ databases">
        <title>Evolutionary Origins and Diversification of the Mycorrhizal Mutualists.</title>
        <authorList>
            <consortium name="DOE Joint Genome Institute"/>
            <consortium name="Mycorrhizal Genomics Consortium"/>
            <person name="Kohler A."/>
            <person name="Kuo A."/>
            <person name="Nagy L.G."/>
            <person name="Floudas D."/>
            <person name="Copeland A."/>
            <person name="Barry K.W."/>
            <person name="Cichocki N."/>
            <person name="Veneault-Fourrey C."/>
            <person name="LaButti K."/>
            <person name="Lindquist E.A."/>
            <person name="Lipzen A."/>
            <person name="Lundell T."/>
            <person name="Morin E."/>
            <person name="Murat C."/>
            <person name="Riley R."/>
            <person name="Ohm R."/>
            <person name="Sun H."/>
            <person name="Tunlid A."/>
            <person name="Henrissat B."/>
            <person name="Grigoriev I.V."/>
            <person name="Hibbett D.S."/>
            <person name="Martin F."/>
        </authorList>
    </citation>
    <scope>NUCLEOTIDE SEQUENCE [LARGE SCALE GENOMIC DNA]</scope>
    <source>
        <strain evidence="3">LaAM-08-1</strain>
    </source>
</reference>
<dbReference type="AlphaFoldDB" id="A0A0C9XD03"/>
<name>A0A0C9XD03_9AGAR</name>
<dbReference type="OrthoDB" id="3259156at2759"/>
<evidence type="ECO:0008006" key="4">
    <source>
        <dbReference type="Google" id="ProtNLM"/>
    </source>
</evidence>
<dbReference type="HOGENOM" id="CLU_053004_0_0_1"/>
<protein>
    <recommendedName>
        <fullName evidence="4">F-box domain-containing protein</fullName>
    </recommendedName>
</protein>
<feature type="compositionally biased region" description="Low complexity" evidence="1">
    <location>
        <begin position="315"/>
        <end position="326"/>
    </location>
</feature>